<dbReference type="Gene3D" id="3.40.50.300">
    <property type="entry name" value="P-loop containing nucleotide triphosphate hydrolases"/>
    <property type="match status" value="1"/>
</dbReference>
<dbReference type="InterPro" id="IPR027417">
    <property type="entry name" value="P-loop_NTPase"/>
</dbReference>
<dbReference type="SMART" id="SM00487">
    <property type="entry name" value="DEXDc"/>
    <property type="match status" value="1"/>
</dbReference>
<dbReference type="InterPro" id="IPR049730">
    <property type="entry name" value="SNF2/RAD54-like_C"/>
</dbReference>
<dbReference type="OrthoDB" id="2803763at2759"/>
<dbReference type="GO" id="GO:0005634">
    <property type="term" value="C:nucleus"/>
    <property type="evidence" value="ECO:0007669"/>
    <property type="project" value="TreeGrafter"/>
</dbReference>
<keyword evidence="3 7" id="KW-0347">Helicase</keyword>
<dbReference type="Pfam" id="PF00176">
    <property type="entry name" value="SNF2-rel_dom"/>
    <property type="match status" value="1"/>
</dbReference>
<name>A0A9P3GJR9_9APHY</name>
<dbReference type="GO" id="GO:0008094">
    <property type="term" value="F:ATP-dependent activity, acting on DNA"/>
    <property type="evidence" value="ECO:0007669"/>
    <property type="project" value="TreeGrafter"/>
</dbReference>
<dbReference type="InterPro" id="IPR050628">
    <property type="entry name" value="SNF2_RAD54_helicase_TF"/>
</dbReference>
<organism evidence="7 8">
    <name type="scientific">Phanerochaete sordida</name>
    <dbReference type="NCBI Taxonomy" id="48140"/>
    <lineage>
        <taxon>Eukaryota</taxon>
        <taxon>Fungi</taxon>
        <taxon>Dikarya</taxon>
        <taxon>Basidiomycota</taxon>
        <taxon>Agaricomycotina</taxon>
        <taxon>Agaricomycetes</taxon>
        <taxon>Polyporales</taxon>
        <taxon>Phanerochaetaceae</taxon>
        <taxon>Phanerochaete</taxon>
    </lineage>
</organism>
<feature type="domain" description="Helicase C-terminal" evidence="6">
    <location>
        <begin position="365"/>
        <end position="521"/>
    </location>
</feature>
<protein>
    <submittedName>
        <fullName evidence="7">DEAD/DEAH box helicase</fullName>
    </submittedName>
</protein>
<dbReference type="PROSITE" id="PS51192">
    <property type="entry name" value="HELICASE_ATP_BIND_1"/>
    <property type="match status" value="1"/>
</dbReference>
<evidence type="ECO:0000259" key="6">
    <source>
        <dbReference type="PROSITE" id="PS51194"/>
    </source>
</evidence>
<dbReference type="SMART" id="SM00490">
    <property type="entry name" value="HELICc"/>
    <property type="match status" value="1"/>
</dbReference>
<dbReference type="InterPro" id="IPR038718">
    <property type="entry name" value="SNF2-like_sf"/>
</dbReference>
<keyword evidence="4" id="KW-0067">ATP-binding</keyword>
<dbReference type="AlphaFoldDB" id="A0A9P3GJR9"/>
<feature type="domain" description="Helicase ATP-binding" evidence="5">
    <location>
        <begin position="14"/>
        <end position="193"/>
    </location>
</feature>
<dbReference type="PANTHER" id="PTHR45626:SF17">
    <property type="entry name" value="HELICASE-LIKE TRANSCRIPTION FACTOR"/>
    <property type="match status" value="1"/>
</dbReference>
<dbReference type="GO" id="GO:0016787">
    <property type="term" value="F:hydrolase activity"/>
    <property type="evidence" value="ECO:0007669"/>
    <property type="project" value="UniProtKB-KW"/>
</dbReference>
<evidence type="ECO:0000259" key="5">
    <source>
        <dbReference type="PROSITE" id="PS51192"/>
    </source>
</evidence>
<proteinExistence type="predicted"/>
<dbReference type="PANTHER" id="PTHR45626">
    <property type="entry name" value="TRANSCRIPTION TERMINATION FACTOR 2-RELATED"/>
    <property type="match status" value="1"/>
</dbReference>
<dbReference type="InterPro" id="IPR014001">
    <property type="entry name" value="Helicase_ATP-bd"/>
</dbReference>
<accession>A0A9P3GJR9</accession>
<dbReference type="Pfam" id="PF00271">
    <property type="entry name" value="Helicase_C"/>
    <property type="match status" value="1"/>
</dbReference>
<dbReference type="PROSITE" id="PS51194">
    <property type="entry name" value="HELICASE_CTER"/>
    <property type="match status" value="1"/>
</dbReference>
<evidence type="ECO:0000313" key="7">
    <source>
        <dbReference type="EMBL" id="GJE95549.1"/>
    </source>
</evidence>
<dbReference type="EMBL" id="BPQB01000050">
    <property type="protein sequence ID" value="GJE95549.1"/>
    <property type="molecule type" value="Genomic_DNA"/>
</dbReference>
<evidence type="ECO:0000256" key="3">
    <source>
        <dbReference type="ARBA" id="ARBA00022806"/>
    </source>
</evidence>
<dbReference type="InterPro" id="IPR000330">
    <property type="entry name" value="SNF2_N"/>
</dbReference>
<comment type="caution">
    <text evidence="7">The sequence shown here is derived from an EMBL/GenBank/DDBJ whole genome shotgun (WGS) entry which is preliminary data.</text>
</comment>
<evidence type="ECO:0000256" key="4">
    <source>
        <dbReference type="ARBA" id="ARBA00022840"/>
    </source>
</evidence>
<reference evidence="7 8" key="1">
    <citation type="submission" date="2021-08" db="EMBL/GenBank/DDBJ databases">
        <title>Draft Genome Sequence of Phanerochaete sordida strain YK-624.</title>
        <authorList>
            <person name="Mori T."/>
            <person name="Dohra H."/>
            <person name="Suzuki T."/>
            <person name="Kawagishi H."/>
            <person name="Hirai H."/>
        </authorList>
    </citation>
    <scope>NUCLEOTIDE SEQUENCE [LARGE SCALE GENOMIC DNA]</scope>
    <source>
        <strain evidence="7 8">YK-624</strain>
    </source>
</reference>
<evidence type="ECO:0000256" key="1">
    <source>
        <dbReference type="ARBA" id="ARBA00022741"/>
    </source>
</evidence>
<gene>
    <name evidence="7" type="ORF">PsYK624_117350</name>
</gene>
<dbReference type="CDD" id="cd18793">
    <property type="entry name" value="SF2_C_SNF"/>
    <property type="match status" value="1"/>
</dbReference>
<evidence type="ECO:0000313" key="8">
    <source>
        <dbReference type="Proteomes" id="UP000703269"/>
    </source>
</evidence>
<dbReference type="InterPro" id="IPR001650">
    <property type="entry name" value="Helicase_C-like"/>
</dbReference>
<dbReference type="Gene3D" id="3.40.50.10810">
    <property type="entry name" value="Tandem AAA-ATPase domain"/>
    <property type="match status" value="1"/>
</dbReference>
<evidence type="ECO:0000256" key="2">
    <source>
        <dbReference type="ARBA" id="ARBA00022801"/>
    </source>
</evidence>
<dbReference type="Proteomes" id="UP000703269">
    <property type="component" value="Unassembled WGS sequence"/>
</dbReference>
<keyword evidence="8" id="KW-1185">Reference proteome</keyword>
<dbReference type="GO" id="GO:0005524">
    <property type="term" value="F:ATP binding"/>
    <property type="evidence" value="ECO:0007669"/>
    <property type="project" value="UniProtKB-KW"/>
</dbReference>
<keyword evidence="1" id="KW-0547">Nucleotide-binding</keyword>
<dbReference type="GO" id="GO:0004386">
    <property type="term" value="F:helicase activity"/>
    <property type="evidence" value="ECO:0007669"/>
    <property type="project" value="UniProtKB-KW"/>
</dbReference>
<sequence length="523" mass="59005">MAECEKNALLRSAAGDKTGFNGTLLAWETGMGKTVVTIRLILSTADNGPTLILCPNVEIARQWRSEITKFAPQLTVRFYHSEDSSSEDYKIESDDLACYDVVLSTYNQLLSQYAYMEKARKDGLAFTDKEYPFYVIRWYRVVSEEAHKMSNPCGKTAAACWALPKRLGLLLTATPLQNYPCDLYALLRFLGRDYAMLAKTKKFPEMYDRRYRAKGVAPAAGFQDVKEILGDCMIHRRKAAVSIHLPKRHDHKPRLVALAPPERRLYDYTDREHHHKGPLPKCTRVRQVCVGPKMLLVPLSKDDEELANDTSAADVVKAMEEISQVGTTAGPHTQSAPRTDKLVISKLPESIRHLAHLFDATYVPSAQREVLAVLQEIKIRSRGTEKTIVYSTFRSPLETLSAQLDILNIGNEIYYGNMSSDERTTALQRLDADARCTVLLMTIQSGGTGLNITSCNNVVFLEPWWNPYLEEQAVGRVYRIGQTKPVNVYRVLVADTIQTEKMVPIQNKKRENIDKLLGQLEVS</sequence>
<dbReference type="SUPFAM" id="SSF52540">
    <property type="entry name" value="P-loop containing nucleoside triphosphate hydrolases"/>
    <property type="match status" value="2"/>
</dbReference>
<dbReference type="GO" id="GO:0006281">
    <property type="term" value="P:DNA repair"/>
    <property type="evidence" value="ECO:0007669"/>
    <property type="project" value="TreeGrafter"/>
</dbReference>
<keyword evidence="2" id="KW-0378">Hydrolase</keyword>